<comment type="caution">
    <text evidence="2">The sequence shown here is derived from an EMBL/GenBank/DDBJ whole genome shotgun (WGS) entry which is preliminary data.</text>
</comment>
<dbReference type="EMBL" id="AVOT02088024">
    <property type="protein sequence ID" value="MBW0571353.1"/>
    <property type="molecule type" value="Genomic_DNA"/>
</dbReference>
<name>A0A9Q3PRE0_9BASI</name>
<organism evidence="2 3">
    <name type="scientific">Austropuccinia psidii MF-1</name>
    <dbReference type="NCBI Taxonomy" id="1389203"/>
    <lineage>
        <taxon>Eukaryota</taxon>
        <taxon>Fungi</taxon>
        <taxon>Dikarya</taxon>
        <taxon>Basidiomycota</taxon>
        <taxon>Pucciniomycotina</taxon>
        <taxon>Pucciniomycetes</taxon>
        <taxon>Pucciniales</taxon>
        <taxon>Sphaerophragmiaceae</taxon>
        <taxon>Austropuccinia</taxon>
    </lineage>
</organism>
<dbReference type="AlphaFoldDB" id="A0A9Q3PRE0"/>
<reference evidence="2" key="1">
    <citation type="submission" date="2021-03" db="EMBL/GenBank/DDBJ databases">
        <title>Draft genome sequence of rust myrtle Austropuccinia psidii MF-1, a brazilian biotype.</title>
        <authorList>
            <person name="Quecine M.C."/>
            <person name="Pachon D.M.R."/>
            <person name="Bonatelli M.L."/>
            <person name="Correr F.H."/>
            <person name="Franceschini L.M."/>
            <person name="Leite T.F."/>
            <person name="Margarido G.R.A."/>
            <person name="Almeida C.A."/>
            <person name="Ferrarezi J.A."/>
            <person name="Labate C.A."/>
        </authorList>
    </citation>
    <scope>NUCLEOTIDE SEQUENCE</scope>
    <source>
        <strain evidence="2">MF-1</strain>
    </source>
</reference>
<proteinExistence type="predicted"/>
<feature type="compositionally biased region" description="Polar residues" evidence="1">
    <location>
        <begin position="7"/>
        <end position="27"/>
    </location>
</feature>
<dbReference type="Proteomes" id="UP000765509">
    <property type="component" value="Unassembled WGS sequence"/>
</dbReference>
<protein>
    <submittedName>
        <fullName evidence="2">Uncharacterized protein</fullName>
    </submittedName>
</protein>
<evidence type="ECO:0000313" key="3">
    <source>
        <dbReference type="Proteomes" id="UP000765509"/>
    </source>
</evidence>
<accession>A0A9Q3PRE0</accession>
<feature type="region of interest" description="Disordered" evidence="1">
    <location>
        <begin position="1"/>
        <end position="30"/>
    </location>
</feature>
<evidence type="ECO:0000256" key="1">
    <source>
        <dbReference type="SAM" id="MobiDB-lite"/>
    </source>
</evidence>
<gene>
    <name evidence="2" type="ORF">O181_111068</name>
</gene>
<keyword evidence="3" id="KW-1185">Reference proteome</keyword>
<evidence type="ECO:0000313" key="2">
    <source>
        <dbReference type="EMBL" id="MBW0571353.1"/>
    </source>
</evidence>
<sequence>MDPNPPNLANSQRTTCGPFSDIASGNPQRPPAEIKFTLPLNARGRFPICPRTPYSRMQEWCIYGIIYHYGPFLLSNSMVTFSGPNFIIPNQGPKIHHQFKRRTLQLISLEIHGSYQKTIPGPQPPGPAAIGFEILSVLFQGAILRGYSLLNQL</sequence>